<dbReference type="Gene3D" id="1.10.260.40">
    <property type="entry name" value="lambda repressor-like DNA-binding domains"/>
    <property type="match status" value="1"/>
</dbReference>
<feature type="region of interest" description="Disordered" evidence="1">
    <location>
        <begin position="1"/>
        <end position="26"/>
    </location>
</feature>
<organism evidence="3 4">
    <name type="scientific">Micromonospora yangpuensis</name>
    <dbReference type="NCBI Taxonomy" id="683228"/>
    <lineage>
        <taxon>Bacteria</taxon>
        <taxon>Bacillati</taxon>
        <taxon>Actinomycetota</taxon>
        <taxon>Actinomycetes</taxon>
        <taxon>Micromonosporales</taxon>
        <taxon>Micromonosporaceae</taxon>
        <taxon>Micromonospora</taxon>
    </lineage>
</organism>
<dbReference type="GO" id="GO:0003677">
    <property type="term" value="F:DNA binding"/>
    <property type="evidence" value="ECO:0007669"/>
    <property type="project" value="InterPro"/>
</dbReference>
<evidence type="ECO:0000313" key="3">
    <source>
        <dbReference type="EMBL" id="SCL50217.1"/>
    </source>
</evidence>
<gene>
    <name evidence="3" type="ORF">GA0070617_1415</name>
</gene>
<protein>
    <recommendedName>
        <fullName evidence="2">HTH cro/C1-type domain-containing protein</fullName>
    </recommendedName>
</protein>
<proteinExistence type="predicted"/>
<dbReference type="SUPFAM" id="SSF48452">
    <property type="entry name" value="TPR-like"/>
    <property type="match status" value="1"/>
</dbReference>
<feature type="compositionally biased region" description="Pro residues" evidence="1">
    <location>
        <begin position="138"/>
        <end position="148"/>
    </location>
</feature>
<accession>A0A1C6U873</accession>
<dbReference type="Gene3D" id="1.25.40.10">
    <property type="entry name" value="Tetratricopeptide repeat domain"/>
    <property type="match status" value="1"/>
</dbReference>
<evidence type="ECO:0000256" key="1">
    <source>
        <dbReference type="SAM" id="MobiDB-lite"/>
    </source>
</evidence>
<dbReference type="Proteomes" id="UP000198937">
    <property type="component" value="Unassembled WGS sequence"/>
</dbReference>
<name>A0A1C6U873_9ACTN</name>
<sequence length="508" mass="55508">MARSPKAHPSCPRCGGRLARDNDSGRCAPCDTAERDRLSRPPVVPASFWQHGPLRQALTERNLGRVIRAFRNHPYHGRNALPQSAVAGWLGITQAQLSRIENSPPIVHLDRLIHWAQLLRIPPRYLWFSLPDQPLPADNPPAAHPPADVPVMEAGPATPPAPADAVTAASDEGGGTTDRRQFHALAALAGIAATGSLDLLAAPTDAPRTIGLEQVRYASSLVDEFRRADAAVGANDLCDVAIRVHAHLSNWAAKATYSREVGEALHAALADLAIETAWLTIDANRRSEGTPYLHEAISRARIADDVQTEAYALDGLARLLRDDRPAESLHCAEAALRVSSGWATPRLTTLLHLRRARAYSVLQDGSGVNREMTKARREFERGTHDDDSPFLGFVNEQEMTGIQGMCHLTLNRPERAVNTFRAIAENPSPAHRRNRIYYSVQLADAACQQGNIDEAAHIALDLLPDIGQVSSGRVSRHLAQVRSRLARPEHSTAATREFVEAYDQGVHR</sequence>
<evidence type="ECO:0000259" key="2">
    <source>
        <dbReference type="PROSITE" id="PS50943"/>
    </source>
</evidence>
<feature type="domain" description="HTH cro/C1-type" evidence="2">
    <location>
        <begin position="81"/>
        <end position="126"/>
    </location>
</feature>
<feature type="region of interest" description="Disordered" evidence="1">
    <location>
        <begin position="138"/>
        <end position="176"/>
    </location>
</feature>
<dbReference type="InterPro" id="IPR011990">
    <property type="entry name" value="TPR-like_helical_dom_sf"/>
</dbReference>
<dbReference type="RefSeq" id="WP_229688119.1">
    <property type="nucleotide sequence ID" value="NZ_BMMJ01000001.1"/>
</dbReference>
<dbReference type="AlphaFoldDB" id="A0A1C6U873"/>
<dbReference type="STRING" id="683228.GA0070617_1415"/>
<evidence type="ECO:0000313" key="4">
    <source>
        <dbReference type="Proteomes" id="UP000198937"/>
    </source>
</evidence>
<reference evidence="3 4" key="1">
    <citation type="submission" date="2016-06" db="EMBL/GenBank/DDBJ databases">
        <authorList>
            <person name="Kjaerup R.B."/>
            <person name="Dalgaard T.S."/>
            <person name="Juul-Madsen H.R."/>
        </authorList>
    </citation>
    <scope>NUCLEOTIDE SEQUENCE [LARGE SCALE GENOMIC DNA]</scope>
    <source>
        <strain evidence="3 4">DSM 45577</strain>
    </source>
</reference>
<dbReference type="InterPro" id="IPR010982">
    <property type="entry name" value="Lambda_DNA-bd_dom_sf"/>
</dbReference>
<dbReference type="SUPFAM" id="SSF47413">
    <property type="entry name" value="lambda repressor-like DNA-binding domains"/>
    <property type="match status" value="1"/>
</dbReference>
<keyword evidence="4" id="KW-1185">Reference proteome</keyword>
<dbReference type="PROSITE" id="PS50943">
    <property type="entry name" value="HTH_CROC1"/>
    <property type="match status" value="1"/>
</dbReference>
<dbReference type="EMBL" id="FMIA01000002">
    <property type="protein sequence ID" value="SCL50217.1"/>
    <property type="molecule type" value="Genomic_DNA"/>
</dbReference>
<dbReference type="CDD" id="cd00093">
    <property type="entry name" value="HTH_XRE"/>
    <property type="match status" value="1"/>
</dbReference>
<dbReference type="InterPro" id="IPR001387">
    <property type="entry name" value="Cro/C1-type_HTH"/>
</dbReference>